<dbReference type="Pfam" id="PF02872">
    <property type="entry name" value="5_nucleotid_C"/>
    <property type="match status" value="1"/>
</dbReference>
<accession>A0ABU3CI81</accession>
<dbReference type="SUPFAM" id="SSF55816">
    <property type="entry name" value="5'-nucleotidase (syn. UDP-sugar hydrolase), C-terminal domain"/>
    <property type="match status" value="1"/>
</dbReference>
<dbReference type="PROSITE" id="PS51257">
    <property type="entry name" value="PROKAR_LIPOPROTEIN"/>
    <property type="match status" value="1"/>
</dbReference>
<dbReference type="PANTHER" id="PTHR11575">
    <property type="entry name" value="5'-NUCLEOTIDASE-RELATED"/>
    <property type="match status" value="1"/>
</dbReference>
<feature type="domain" description="5'-Nucleotidase C-terminal" evidence="1">
    <location>
        <begin position="78"/>
        <end position="215"/>
    </location>
</feature>
<dbReference type="InterPro" id="IPR006179">
    <property type="entry name" value="5_nucleotidase/apyrase"/>
</dbReference>
<dbReference type="PANTHER" id="PTHR11575:SF24">
    <property type="entry name" value="5'-NUCLEOTIDASE"/>
    <property type="match status" value="1"/>
</dbReference>
<dbReference type="Proteomes" id="UP001245285">
    <property type="component" value="Unassembled WGS sequence"/>
</dbReference>
<evidence type="ECO:0000313" key="3">
    <source>
        <dbReference type="Proteomes" id="UP001245285"/>
    </source>
</evidence>
<keyword evidence="2" id="KW-0378">Hydrolase</keyword>
<organism evidence="2 3">
    <name type="scientific">Autumnicola lenta</name>
    <dbReference type="NCBI Taxonomy" id="3075593"/>
    <lineage>
        <taxon>Bacteria</taxon>
        <taxon>Pseudomonadati</taxon>
        <taxon>Bacteroidota</taxon>
        <taxon>Flavobacteriia</taxon>
        <taxon>Flavobacteriales</taxon>
        <taxon>Flavobacteriaceae</taxon>
        <taxon>Autumnicola</taxon>
    </lineage>
</organism>
<proteinExistence type="predicted"/>
<dbReference type="EMBL" id="JAVRHO010000005">
    <property type="protein sequence ID" value="MDT0646068.1"/>
    <property type="molecule type" value="Genomic_DNA"/>
</dbReference>
<evidence type="ECO:0000313" key="2">
    <source>
        <dbReference type="EMBL" id="MDT0646068.1"/>
    </source>
</evidence>
<dbReference type="InterPro" id="IPR036907">
    <property type="entry name" value="5'-Nucleotdase_C_sf"/>
</dbReference>
<dbReference type="GO" id="GO:0008253">
    <property type="term" value="F:5'-nucleotidase activity"/>
    <property type="evidence" value="ECO:0007669"/>
    <property type="project" value="UniProtKB-EC"/>
</dbReference>
<sequence>MKSIQKAAYILGLITLVSCNKNAYRNSEISGKRIPVDQQIKEDTAITNFIQPYKKHINATLDSILAFNPTSLSKTDGILNTAIGNLMADIVMEQASPVFKNRTGEDINMVLLNHGGIRSTLNKGNITARSAYALMPFENEIVVAELKGSRIQEMLRYLEDAGTPHPVSGIKIQVDNNYKLTMAKIDGREIDSNRNYFVATSDYLQQGGDNMNFFKNPVTLYNLDYKLRNAIIDYFEKVDTLDAKIDDRYIMID</sequence>
<dbReference type="RefSeq" id="WP_311494251.1">
    <property type="nucleotide sequence ID" value="NZ_JAVRHO010000005.1"/>
</dbReference>
<keyword evidence="3" id="KW-1185">Reference proteome</keyword>
<gene>
    <name evidence="2" type="ORF">RM545_05145</name>
</gene>
<comment type="caution">
    <text evidence="2">The sequence shown here is derived from an EMBL/GenBank/DDBJ whole genome shotgun (WGS) entry which is preliminary data.</text>
</comment>
<dbReference type="PRINTS" id="PR01607">
    <property type="entry name" value="APYRASEFAMLY"/>
</dbReference>
<dbReference type="Gene3D" id="3.90.780.10">
    <property type="entry name" value="5'-Nucleotidase, C-terminal domain"/>
    <property type="match status" value="1"/>
</dbReference>
<dbReference type="EC" id="3.1.3.5" evidence="2"/>
<dbReference type="InterPro" id="IPR008334">
    <property type="entry name" value="5'-Nucleotdase_C"/>
</dbReference>
<evidence type="ECO:0000259" key="1">
    <source>
        <dbReference type="Pfam" id="PF02872"/>
    </source>
</evidence>
<reference evidence="2 3" key="1">
    <citation type="submission" date="2023-09" db="EMBL/GenBank/DDBJ databases">
        <authorList>
            <person name="Rey-Velasco X."/>
        </authorList>
    </citation>
    <scope>NUCLEOTIDE SEQUENCE [LARGE SCALE GENOMIC DNA]</scope>
    <source>
        <strain evidence="2 3">F260</strain>
    </source>
</reference>
<protein>
    <submittedName>
        <fullName evidence="2">5'-nucleotidase</fullName>
        <ecNumber evidence="2">3.1.3.5</ecNumber>
    </submittedName>
</protein>
<name>A0ABU3CI81_9FLAO</name>